<evidence type="ECO:0000256" key="1">
    <source>
        <dbReference type="SAM" id="MobiDB-lite"/>
    </source>
</evidence>
<feature type="region of interest" description="Disordered" evidence="1">
    <location>
        <begin position="124"/>
        <end position="146"/>
    </location>
</feature>
<dbReference type="Pfam" id="PF14559">
    <property type="entry name" value="TPR_19"/>
    <property type="match status" value="1"/>
</dbReference>
<protein>
    <submittedName>
        <fullName evidence="2">Putative Zn-dependent protease</fullName>
    </submittedName>
</protein>
<dbReference type="GO" id="GO:0008233">
    <property type="term" value="F:peptidase activity"/>
    <property type="evidence" value="ECO:0007669"/>
    <property type="project" value="UniProtKB-KW"/>
</dbReference>
<dbReference type="Proteomes" id="UP000535890">
    <property type="component" value="Unassembled WGS sequence"/>
</dbReference>
<proteinExistence type="predicted"/>
<gene>
    <name evidence="2" type="ORF">BJ983_001023</name>
</gene>
<feature type="compositionally biased region" description="Polar residues" evidence="1">
    <location>
        <begin position="136"/>
        <end position="146"/>
    </location>
</feature>
<feature type="compositionally biased region" description="Low complexity" evidence="1">
    <location>
        <begin position="124"/>
        <end position="135"/>
    </location>
</feature>
<sequence length="146" mass="15715">MIAVGELALRRFVVFDEGDRAPAGPAEPPARAPEVPEDPDDGWTVALHHGERGEWSEAARLLGPVVEDDPSTTIPRILLVEALMGSAQWRPAAAHLRVLIAEHPADAYARDLLERCSAQLGSHSRVVVSSESSRSNQGPVRGSSNR</sequence>
<dbReference type="InterPro" id="IPR011990">
    <property type="entry name" value="TPR-like_helical_dom_sf"/>
</dbReference>
<organism evidence="2 3">
    <name type="scientific">Actinomycetospora corticicola</name>
    <dbReference type="NCBI Taxonomy" id="663602"/>
    <lineage>
        <taxon>Bacteria</taxon>
        <taxon>Bacillati</taxon>
        <taxon>Actinomycetota</taxon>
        <taxon>Actinomycetes</taxon>
        <taxon>Pseudonocardiales</taxon>
        <taxon>Pseudonocardiaceae</taxon>
        <taxon>Actinomycetospora</taxon>
    </lineage>
</organism>
<accession>A0A7Y9DSW2</accession>
<dbReference type="RefSeq" id="WP_179792824.1">
    <property type="nucleotide sequence ID" value="NZ_BAABHP010000003.1"/>
</dbReference>
<dbReference type="Gene3D" id="1.25.40.10">
    <property type="entry name" value="Tetratricopeptide repeat domain"/>
    <property type="match status" value="1"/>
</dbReference>
<dbReference type="SUPFAM" id="SSF48452">
    <property type="entry name" value="TPR-like"/>
    <property type="match status" value="1"/>
</dbReference>
<evidence type="ECO:0000313" key="2">
    <source>
        <dbReference type="EMBL" id="NYD34921.1"/>
    </source>
</evidence>
<evidence type="ECO:0000313" key="3">
    <source>
        <dbReference type="Proteomes" id="UP000535890"/>
    </source>
</evidence>
<name>A0A7Y9DSW2_9PSEU</name>
<keyword evidence="3" id="KW-1185">Reference proteome</keyword>
<comment type="caution">
    <text evidence="2">The sequence shown here is derived from an EMBL/GenBank/DDBJ whole genome shotgun (WGS) entry which is preliminary data.</text>
</comment>
<reference evidence="2 3" key="1">
    <citation type="submission" date="2020-07" db="EMBL/GenBank/DDBJ databases">
        <title>Sequencing the genomes of 1000 actinobacteria strains.</title>
        <authorList>
            <person name="Klenk H.-P."/>
        </authorList>
    </citation>
    <scope>NUCLEOTIDE SEQUENCE [LARGE SCALE GENOMIC DNA]</scope>
    <source>
        <strain evidence="2 3">DSM 45772</strain>
    </source>
</reference>
<keyword evidence="2" id="KW-0378">Hydrolase</keyword>
<dbReference type="EMBL" id="JACCBN010000001">
    <property type="protein sequence ID" value="NYD34921.1"/>
    <property type="molecule type" value="Genomic_DNA"/>
</dbReference>
<keyword evidence="2" id="KW-0645">Protease</keyword>
<dbReference type="GO" id="GO:0006508">
    <property type="term" value="P:proteolysis"/>
    <property type="evidence" value="ECO:0007669"/>
    <property type="project" value="UniProtKB-KW"/>
</dbReference>
<feature type="region of interest" description="Disordered" evidence="1">
    <location>
        <begin position="19"/>
        <end position="40"/>
    </location>
</feature>
<dbReference type="AlphaFoldDB" id="A0A7Y9DSW2"/>